<sequence length="158" mass="18374">MLQVKWQGYDDPNDQTLEPEENLLEGANDVLDEYFKTIGGRPEKPQPKKRKSMGRPPKSAPEKPEPKKRRKSRADTETDNTEETEKKKDKDGQVPDWVPKSKNWENEVKAIDTIVREGDGLVAFLHWNNDKKSKVSIEMCYEKCPRKVSLFWNSCKHC</sequence>
<evidence type="ECO:0000256" key="1">
    <source>
        <dbReference type="ARBA" id="ARBA00004123"/>
    </source>
</evidence>
<dbReference type="Pfam" id="PF01393">
    <property type="entry name" value="Chromo_shadow"/>
    <property type="match status" value="1"/>
</dbReference>
<evidence type="ECO:0000256" key="2">
    <source>
        <dbReference type="ARBA" id="ARBA00011353"/>
    </source>
</evidence>
<name>A0ABR4I2M8_9EURO</name>
<evidence type="ECO:0000256" key="4">
    <source>
        <dbReference type="SAM" id="MobiDB-lite"/>
    </source>
</evidence>
<dbReference type="EMBL" id="JBFXLT010000003">
    <property type="protein sequence ID" value="KAL2822001.1"/>
    <property type="molecule type" value="Genomic_DNA"/>
</dbReference>
<evidence type="ECO:0000313" key="7">
    <source>
        <dbReference type="Proteomes" id="UP001610334"/>
    </source>
</evidence>
<feature type="domain" description="Chromo" evidence="5">
    <location>
        <begin position="1"/>
        <end position="46"/>
    </location>
</feature>
<comment type="caution">
    <text evidence="6">The sequence shown here is derived from an EMBL/GenBank/DDBJ whole genome shotgun (WGS) entry which is preliminary data.</text>
</comment>
<comment type="subcellular location">
    <subcellularLocation>
        <location evidence="1">Nucleus</location>
    </subcellularLocation>
</comment>
<dbReference type="InterPro" id="IPR008251">
    <property type="entry name" value="Chromo_shadow_dom"/>
</dbReference>
<reference evidence="6 7" key="1">
    <citation type="submission" date="2024-07" db="EMBL/GenBank/DDBJ databases">
        <title>Section-level genome sequencing and comparative genomics of Aspergillus sections Usti and Cavernicolus.</title>
        <authorList>
            <consortium name="Lawrence Berkeley National Laboratory"/>
            <person name="Nybo J.L."/>
            <person name="Vesth T.C."/>
            <person name="Theobald S."/>
            <person name="Frisvad J.C."/>
            <person name="Larsen T.O."/>
            <person name="Kjaerboelling I."/>
            <person name="Rothschild-Mancinelli K."/>
            <person name="Lyhne E.K."/>
            <person name="Kogle M.E."/>
            <person name="Barry K."/>
            <person name="Clum A."/>
            <person name="Na H."/>
            <person name="Ledsgaard L."/>
            <person name="Lin J."/>
            <person name="Lipzen A."/>
            <person name="Kuo A."/>
            <person name="Riley R."/>
            <person name="Mondo S."/>
            <person name="Labutti K."/>
            <person name="Haridas S."/>
            <person name="Pangalinan J."/>
            <person name="Salamov A.A."/>
            <person name="Simmons B.A."/>
            <person name="Magnuson J.K."/>
            <person name="Chen J."/>
            <person name="Drula E."/>
            <person name="Henrissat B."/>
            <person name="Wiebenga A."/>
            <person name="Lubbers R.J."/>
            <person name="Gomes A.C."/>
            <person name="Makela M.R."/>
            <person name="Stajich J."/>
            <person name="Grigoriev I.V."/>
            <person name="Mortensen U.H."/>
            <person name="De Vries R.P."/>
            <person name="Baker S.E."/>
            <person name="Andersen M.R."/>
        </authorList>
    </citation>
    <scope>NUCLEOTIDE SEQUENCE [LARGE SCALE GENOMIC DNA]</scope>
    <source>
        <strain evidence="6 7">CBS 588.65</strain>
    </source>
</reference>
<evidence type="ECO:0000256" key="3">
    <source>
        <dbReference type="ARBA" id="ARBA00023242"/>
    </source>
</evidence>
<evidence type="ECO:0000259" key="5">
    <source>
        <dbReference type="PROSITE" id="PS50013"/>
    </source>
</evidence>
<dbReference type="SUPFAM" id="SSF54160">
    <property type="entry name" value="Chromo domain-like"/>
    <property type="match status" value="2"/>
</dbReference>
<dbReference type="InterPro" id="IPR000953">
    <property type="entry name" value="Chromo/chromo_shadow_dom"/>
</dbReference>
<keyword evidence="7" id="KW-1185">Reference proteome</keyword>
<proteinExistence type="predicted"/>
<evidence type="ECO:0000313" key="6">
    <source>
        <dbReference type="EMBL" id="KAL2822001.1"/>
    </source>
</evidence>
<dbReference type="InterPro" id="IPR023780">
    <property type="entry name" value="Chromo_domain"/>
</dbReference>
<accession>A0ABR4I2M8</accession>
<feature type="region of interest" description="Disordered" evidence="4">
    <location>
        <begin position="35"/>
        <end position="105"/>
    </location>
</feature>
<comment type="subunit">
    <text evidence="2">Component of the NuA4 histone acetyltransferase complex.</text>
</comment>
<organism evidence="6 7">
    <name type="scientific">Aspergillus granulosus</name>
    <dbReference type="NCBI Taxonomy" id="176169"/>
    <lineage>
        <taxon>Eukaryota</taxon>
        <taxon>Fungi</taxon>
        <taxon>Dikarya</taxon>
        <taxon>Ascomycota</taxon>
        <taxon>Pezizomycotina</taxon>
        <taxon>Eurotiomycetes</taxon>
        <taxon>Eurotiomycetidae</taxon>
        <taxon>Eurotiales</taxon>
        <taxon>Aspergillaceae</taxon>
        <taxon>Aspergillus</taxon>
        <taxon>Aspergillus subgen. Nidulantes</taxon>
    </lineage>
</organism>
<dbReference type="Gene3D" id="2.40.50.40">
    <property type="match status" value="2"/>
</dbReference>
<dbReference type="InterPro" id="IPR016197">
    <property type="entry name" value="Chromo-like_dom_sf"/>
</dbReference>
<protein>
    <recommendedName>
        <fullName evidence="5">Chromo domain-containing protein</fullName>
    </recommendedName>
</protein>
<feature type="compositionally biased region" description="Basic and acidic residues" evidence="4">
    <location>
        <begin position="83"/>
        <end position="93"/>
    </location>
</feature>
<feature type="compositionally biased region" description="Acidic residues" evidence="4">
    <location>
        <begin position="11"/>
        <end position="21"/>
    </location>
</feature>
<gene>
    <name evidence="6" type="ORF">BJX63DRAFT_377744</name>
</gene>
<feature type="region of interest" description="Disordered" evidence="4">
    <location>
        <begin position="1"/>
        <end position="21"/>
    </location>
</feature>
<keyword evidence="3" id="KW-0539">Nucleus</keyword>
<dbReference type="Pfam" id="PF00385">
    <property type="entry name" value="Chromo"/>
    <property type="match status" value="1"/>
</dbReference>
<dbReference type="PROSITE" id="PS50013">
    <property type="entry name" value="CHROMO_2"/>
    <property type="match status" value="1"/>
</dbReference>
<dbReference type="Proteomes" id="UP001610334">
    <property type="component" value="Unassembled WGS sequence"/>
</dbReference>